<feature type="region of interest" description="Disordered" evidence="1">
    <location>
        <begin position="525"/>
        <end position="616"/>
    </location>
</feature>
<feature type="region of interest" description="Disordered" evidence="1">
    <location>
        <begin position="157"/>
        <end position="232"/>
    </location>
</feature>
<dbReference type="InterPro" id="IPR005162">
    <property type="entry name" value="Retrotrans_gag_dom"/>
</dbReference>
<evidence type="ECO:0000313" key="3">
    <source>
        <dbReference type="EMBL" id="GEU55631.1"/>
    </source>
</evidence>
<dbReference type="PANTHER" id="PTHR33223:SF11">
    <property type="entry name" value="ELEMENT PROTEIN, PUTATIVE-RELATED"/>
    <property type="match status" value="1"/>
</dbReference>
<keyword evidence="3" id="KW-0808">Transferase</keyword>
<sequence>MPELSPVSYWLRPGYNKTDMGRSQAIRRLSYARGSRKGRMMGNADMVPHVQFYTYWIREGPVRNCVSQNTHHKQTSRAQSHPTYVRRVKHIGKRERANLKNPDRNAFDAALWEYCDKHYHKLLPIIAEKVHQEKVQLEKLKQVKARLNFEGCSGKNSKVQEVAQHSEIRRDRPESPRNRPGRTGRRDIGVFNRFGSKEKSVSARSESRNQSYRSRRMKPVPKRRYREGTSSRKTNPFTPRICYFELSKKTQMLNNIKTDDRCDDPEDHLKFFQATVKVERWAMPTWCHMFKSTLAGSARVWFDDLPSESIDSYDDLKKAFLENYLQQNKCIKDPVEIHHIKQREGESTEDFMQRFKAESRHVKGAPECTRISGFMHGITNPELIKRLHNNIPKSVDEMMRVTTTFLREMWQLLIKHGRKHFRHGSNRKHEENKILTEEEISGISRGEEDGMEGPMIIEASSGSKKPNGFGYRTPHWFQWRSYMANATNIAANKNIGCGTFNLHVDEFRGGEIKIFVQWDHRKAMGKENSSSTIDTSWNAKVPSSRRNTYSAEQQDNSNLMHDGLRTGSTDFQHRSDSRRKNQGVNSSRIPRANNCNRLHPNRGRTKGIMRLTQTQP</sequence>
<organism evidence="3">
    <name type="scientific">Tanacetum cinerariifolium</name>
    <name type="common">Dalmatian daisy</name>
    <name type="synonym">Chrysanthemum cinerariifolium</name>
    <dbReference type="NCBI Taxonomy" id="118510"/>
    <lineage>
        <taxon>Eukaryota</taxon>
        <taxon>Viridiplantae</taxon>
        <taxon>Streptophyta</taxon>
        <taxon>Embryophyta</taxon>
        <taxon>Tracheophyta</taxon>
        <taxon>Spermatophyta</taxon>
        <taxon>Magnoliopsida</taxon>
        <taxon>eudicotyledons</taxon>
        <taxon>Gunneridae</taxon>
        <taxon>Pentapetalae</taxon>
        <taxon>asterids</taxon>
        <taxon>campanulids</taxon>
        <taxon>Asterales</taxon>
        <taxon>Asteraceae</taxon>
        <taxon>Asteroideae</taxon>
        <taxon>Anthemideae</taxon>
        <taxon>Anthemidinae</taxon>
        <taxon>Tanacetum</taxon>
    </lineage>
</organism>
<feature type="compositionally biased region" description="Polar residues" evidence="1">
    <location>
        <begin position="544"/>
        <end position="559"/>
    </location>
</feature>
<keyword evidence="3" id="KW-0695">RNA-directed DNA polymerase</keyword>
<dbReference type="PANTHER" id="PTHR33223">
    <property type="entry name" value="CCHC-TYPE DOMAIN-CONTAINING PROTEIN"/>
    <property type="match status" value="1"/>
</dbReference>
<feature type="compositionally biased region" description="Polar residues" evidence="1">
    <location>
        <begin position="527"/>
        <end position="538"/>
    </location>
</feature>
<proteinExistence type="predicted"/>
<feature type="compositionally biased region" description="Polar residues" evidence="1">
    <location>
        <begin position="582"/>
        <end position="596"/>
    </location>
</feature>
<comment type="caution">
    <text evidence="3">The sequence shown here is derived from an EMBL/GenBank/DDBJ whole genome shotgun (WGS) entry which is preliminary data.</text>
</comment>
<dbReference type="Pfam" id="PF03732">
    <property type="entry name" value="Retrotrans_gag"/>
    <property type="match status" value="1"/>
</dbReference>
<feature type="compositionally biased region" description="Basic and acidic residues" evidence="1">
    <location>
        <begin position="164"/>
        <end position="177"/>
    </location>
</feature>
<evidence type="ECO:0000256" key="1">
    <source>
        <dbReference type="SAM" id="MobiDB-lite"/>
    </source>
</evidence>
<gene>
    <name evidence="3" type="ORF">Tci_027609</name>
</gene>
<dbReference type="GO" id="GO:0003964">
    <property type="term" value="F:RNA-directed DNA polymerase activity"/>
    <property type="evidence" value="ECO:0007669"/>
    <property type="project" value="UniProtKB-KW"/>
</dbReference>
<dbReference type="EMBL" id="BKCJ010003527">
    <property type="protein sequence ID" value="GEU55631.1"/>
    <property type="molecule type" value="Genomic_DNA"/>
</dbReference>
<evidence type="ECO:0000259" key="2">
    <source>
        <dbReference type="Pfam" id="PF03732"/>
    </source>
</evidence>
<accession>A0A6L2L174</accession>
<protein>
    <submittedName>
        <fullName evidence="3">Reverse transcriptase domain-containing protein</fullName>
    </submittedName>
</protein>
<reference evidence="3" key="1">
    <citation type="journal article" date="2019" name="Sci. Rep.">
        <title>Draft genome of Tanacetum cinerariifolium, the natural source of mosquito coil.</title>
        <authorList>
            <person name="Yamashiro T."/>
            <person name="Shiraishi A."/>
            <person name="Satake H."/>
            <person name="Nakayama K."/>
        </authorList>
    </citation>
    <scope>NUCLEOTIDE SEQUENCE</scope>
</reference>
<feature type="compositionally biased region" description="Basic residues" evidence="1">
    <location>
        <begin position="213"/>
        <end position="225"/>
    </location>
</feature>
<dbReference type="AlphaFoldDB" id="A0A6L2L174"/>
<keyword evidence="3" id="KW-0548">Nucleotidyltransferase</keyword>
<feature type="compositionally biased region" description="Basic and acidic residues" evidence="1">
    <location>
        <begin position="195"/>
        <end position="207"/>
    </location>
</feature>
<name>A0A6L2L174_TANCI</name>
<feature type="domain" description="Retrotransposon gag" evidence="2">
    <location>
        <begin position="289"/>
        <end position="378"/>
    </location>
</feature>